<keyword evidence="6 7" id="KW-0472">Membrane</keyword>
<proteinExistence type="inferred from homology"/>
<evidence type="ECO:0000256" key="5">
    <source>
        <dbReference type="ARBA" id="ARBA00022989"/>
    </source>
</evidence>
<protein>
    <submittedName>
        <fullName evidence="9">UDP-galactose transporter</fullName>
    </submittedName>
</protein>
<dbReference type="Proteomes" id="UP000887574">
    <property type="component" value="Unplaced"/>
</dbReference>
<evidence type="ECO:0000256" key="3">
    <source>
        <dbReference type="ARBA" id="ARBA00022597"/>
    </source>
</evidence>
<reference evidence="9" key="1">
    <citation type="submission" date="2022-11" db="UniProtKB">
        <authorList>
            <consortium name="WormBaseParasite"/>
        </authorList>
    </citation>
    <scope>IDENTIFICATION</scope>
</reference>
<dbReference type="Pfam" id="PF04142">
    <property type="entry name" value="Nuc_sug_transp"/>
    <property type="match status" value="1"/>
</dbReference>
<comment type="similarity">
    <text evidence="2">Belongs to the nucleotide-sugar transporter family. SLC35A subfamily.</text>
</comment>
<evidence type="ECO:0000313" key="9">
    <source>
        <dbReference type="WBParaSite" id="jg26563"/>
    </source>
</evidence>
<keyword evidence="4 7" id="KW-0812">Transmembrane</keyword>
<keyword evidence="5 7" id="KW-1133">Transmembrane helix</keyword>
<feature type="transmembrane region" description="Helical" evidence="7">
    <location>
        <begin position="58"/>
        <end position="77"/>
    </location>
</feature>
<evidence type="ECO:0000256" key="7">
    <source>
        <dbReference type="SAM" id="Phobius"/>
    </source>
</evidence>
<name>A0A915E4B2_9BILA</name>
<organism evidence="8 9">
    <name type="scientific">Ditylenchus dipsaci</name>
    <dbReference type="NCBI Taxonomy" id="166011"/>
    <lineage>
        <taxon>Eukaryota</taxon>
        <taxon>Metazoa</taxon>
        <taxon>Ecdysozoa</taxon>
        <taxon>Nematoda</taxon>
        <taxon>Chromadorea</taxon>
        <taxon>Rhabditida</taxon>
        <taxon>Tylenchina</taxon>
        <taxon>Tylenchomorpha</taxon>
        <taxon>Sphaerularioidea</taxon>
        <taxon>Anguinidae</taxon>
        <taxon>Anguininae</taxon>
        <taxon>Ditylenchus</taxon>
    </lineage>
</organism>
<keyword evidence="8" id="KW-1185">Reference proteome</keyword>
<evidence type="ECO:0000256" key="2">
    <source>
        <dbReference type="ARBA" id="ARBA00009976"/>
    </source>
</evidence>
<comment type="subcellular location">
    <subcellularLocation>
        <location evidence="1">Membrane</location>
        <topology evidence="1">Multi-pass membrane protein</topology>
    </subcellularLocation>
</comment>
<dbReference type="SUPFAM" id="SSF103481">
    <property type="entry name" value="Multidrug resistance efflux transporter EmrE"/>
    <property type="match status" value="1"/>
</dbReference>
<dbReference type="AlphaFoldDB" id="A0A915E4B2"/>
<dbReference type="GO" id="GO:0015165">
    <property type="term" value="F:pyrimidine nucleotide-sugar transmembrane transporter activity"/>
    <property type="evidence" value="ECO:0007669"/>
    <property type="project" value="InterPro"/>
</dbReference>
<keyword evidence="3" id="KW-0813">Transport</keyword>
<dbReference type="PANTHER" id="PTHR10231">
    <property type="entry name" value="NUCLEOTIDE-SUGAR TRANSMEMBRANE TRANSPORTER"/>
    <property type="match status" value="1"/>
</dbReference>
<feature type="transmembrane region" description="Helical" evidence="7">
    <location>
        <begin position="34"/>
        <end position="52"/>
    </location>
</feature>
<accession>A0A915E4B2</accession>
<sequence>MGFDALVWFMTFSNSAGGLLISVVIKYADNILKAYAQSMAIVGAAIGSWIIFDFVPNQLFVLGTALVILSIYLYTAYPFKQTVDSQFSDKTKMIK</sequence>
<dbReference type="WBParaSite" id="jg26563">
    <property type="protein sequence ID" value="jg26563"/>
    <property type="gene ID" value="jg26563"/>
</dbReference>
<evidence type="ECO:0000256" key="1">
    <source>
        <dbReference type="ARBA" id="ARBA00004141"/>
    </source>
</evidence>
<dbReference type="InterPro" id="IPR037185">
    <property type="entry name" value="EmrE-like"/>
</dbReference>
<dbReference type="GO" id="GO:0000139">
    <property type="term" value="C:Golgi membrane"/>
    <property type="evidence" value="ECO:0007669"/>
    <property type="project" value="InterPro"/>
</dbReference>
<evidence type="ECO:0000256" key="4">
    <source>
        <dbReference type="ARBA" id="ARBA00022692"/>
    </source>
</evidence>
<dbReference type="InterPro" id="IPR007271">
    <property type="entry name" value="Nuc_sug_transpt"/>
</dbReference>
<evidence type="ECO:0000313" key="8">
    <source>
        <dbReference type="Proteomes" id="UP000887574"/>
    </source>
</evidence>
<keyword evidence="3" id="KW-0762">Sugar transport</keyword>
<evidence type="ECO:0000256" key="6">
    <source>
        <dbReference type="ARBA" id="ARBA00023136"/>
    </source>
</evidence>
<feature type="transmembrane region" description="Helical" evidence="7">
    <location>
        <begin position="6"/>
        <end position="27"/>
    </location>
</feature>